<evidence type="ECO:0000256" key="1">
    <source>
        <dbReference type="ARBA" id="ARBA00004571"/>
    </source>
</evidence>
<evidence type="ECO:0000313" key="14">
    <source>
        <dbReference type="Proteomes" id="UP000482155"/>
    </source>
</evidence>
<evidence type="ECO:0000256" key="11">
    <source>
        <dbReference type="SAM" id="SignalP"/>
    </source>
</evidence>
<keyword evidence="5" id="KW-0812">Transmembrane</keyword>
<evidence type="ECO:0000256" key="8">
    <source>
        <dbReference type="ARBA" id="ARBA00023114"/>
    </source>
</evidence>
<dbReference type="RefSeq" id="WP_163966212.1">
    <property type="nucleotide sequence ID" value="NZ_JAAIVB010000064.1"/>
</dbReference>
<dbReference type="GO" id="GO:0009279">
    <property type="term" value="C:cell outer membrane"/>
    <property type="evidence" value="ECO:0007669"/>
    <property type="project" value="UniProtKB-SubCell"/>
</dbReference>
<comment type="caution">
    <text evidence="13">The sequence shown here is derived from an EMBL/GenBank/DDBJ whole genome shotgun (WGS) entry which is preliminary data.</text>
</comment>
<evidence type="ECO:0000256" key="10">
    <source>
        <dbReference type="ARBA" id="ARBA00023237"/>
    </source>
</evidence>
<keyword evidence="7" id="KW-0406">Ion transport</keyword>
<dbReference type="SUPFAM" id="SSF56935">
    <property type="entry name" value="Porins"/>
    <property type="match status" value="1"/>
</dbReference>
<dbReference type="InterPro" id="IPR033900">
    <property type="entry name" value="Gram_neg_porin_domain"/>
</dbReference>
<evidence type="ECO:0000313" key="13">
    <source>
        <dbReference type="EMBL" id="NEX62972.1"/>
    </source>
</evidence>
<evidence type="ECO:0000256" key="5">
    <source>
        <dbReference type="ARBA" id="ARBA00022692"/>
    </source>
</evidence>
<keyword evidence="10" id="KW-0998">Cell outer membrane</keyword>
<dbReference type="InterPro" id="IPR002299">
    <property type="entry name" value="Porin_Neis"/>
</dbReference>
<dbReference type="PANTHER" id="PTHR34501:SF9">
    <property type="entry name" value="MAJOR OUTER MEMBRANE PROTEIN P.IA"/>
    <property type="match status" value="1"/>
</dbReference>
<dbReference type="GO" id="GO:0034220">
    <property type="term" value="P:monoatomic ion transmembrane transport"/>
    <property type="evidence" value="ECO:0007669"/>
    <property type="project" value="InterPro"/>
</dbReference>
<dbReference type="GO" id="GO:0015288">
    <property type="term" value="F:porin activity"/>
    <property type="evidence" value="ECO:0007669"/>
    <property type="project" value="UniProtKB-KW"/>
</dbReference>
<dbReference type="Pfam" id="PF13609">
    <property type="entry name" value="Porin_4"/>
    <property type="match status" value="1"/>
</dbReference>
<feature type="domain" description="Porin" evidence="12">
    <location>
        <begin position="11"/>
        <end position="337"/>
    </location>
</feature>
<dbReference type="Gene3D" id="2.40.160.10">
    <property type="entry name" value="Porin"/>
    <property type="match status" value="1"/>
</dbReference>
<sequence>MKTKKALAAGAALAAMSLMGIANAQTSVNVYGIMDAAVEYYTNSNATGDSLWRMPSLGGGMFPSRIGFKGSEDLGGGMSAIFTLENGFTPDTGSLGQGGRLFGRQAWVGLSSPYGQLTLGRNYNMIYLSSFDVDIFGPSQYGLGSLDAAIPNGRSDNSIAYKGTFNGFTVGATYSLGRDTSAAGGPAGTNCPGESATNSRECREWSTMLRYDAPSWGAVAAYGRLNGGPNASGGINSADRSDSRLHVAGYAKFASWKVGGGVVARNNEGSATTPRSNLYYVGAAYRLTPQVTIDGQLAKLDYRDSPNDSTQLLLRGIYDFSKRTSGYVAVGRINNGGTAAVALSAGGSVGAGLSQTGLITGIKHAF</sequence>
<reference evidence="13 14" key="1">
    <citation type="submission" date="2020-02" db="EMBL/GenBank/DDBJ databases">
        <authorList>
            <person name="Kim M.K."/>
        </authorList>
    </citation>
    <scope>NUCLEOTIDE SEQUENCE [LARGE SCALE GENOMIC DNA]</scope>
    <source>
        <strain evidence="13 14">17J57-3</strain>
    </source>
</reference>
<keyword evidence="3" id="KW-0813">Transport</keyword>
<dbReference type="InterPro" id="IPR023614">
    <property type="entry name" value="Porin_dom_sf"/>
</dbReference>
<keyword evidence="6 11" id="KW-0732">Signal</keyword>
<keyword evidence="4" id="KW-1134">Transmembrane beta strand</keyword>
<dbReference type="Proteomes" id="UP000482155">
    <property type="component" value="Unassembled WGS sequence"/>
</dbReference>
<protein>
    <submittedName>
        <fullName evidence="13">Porin</fullName>
    </submittedName>
</protein>
<evidence type="ECO:0000256" key="2">
    <source>
        <dbReference type="ARBA" id="ARBA00011233"/>
    </source>
</evidence>
<evidence type="ECO:0000256" key="3">
    <source>
        <dbReference type="ARBA" id="ARBA00022448"/>
    </source>
</evidence>
<evidence type="ECO:0000256" key="7">
    <source>
        <dbReference type="ARBA" id="ARBA00023065"/>
    </source>
</evidence>
<dbReference type="InterPro" id="IPR001702">
    <property type="entry name" value="Porin_Gram-ve"/>
</dbReference>
<dbReference type="PRINTS" id="PR00184">
    <property type="entry name" value="NEISSPPORIN"/>
</dbReference>
<dbReference type="CDD" id="cd00342">
    <property type="entry name" value="gram_neg_porins"/>
    <property type="match status" value="1"/>
</dbReference>
<dbReference type="PRINTS" id="PR00182">
    <property type="entry name" value="ECOLNEIPORIN"/>
</dbReference>
<dbReference type="EMBL" id="JAAIVB010000064">
    <property type="protein sequence ID" value="NEX62972.1"/>
    <property type="molecule type" value="Genomic_DNA"/>
</dbReference>
<comment type="subcellular location">
    <subcellularLocation>
        <location evidence="1">Cell outer membrane</location>
        <topology evidence="1">Multi-pass membrane protein</topology>
    </subcellularLocation>
</comment>
<proteinExistence type="predicted"/>
<comment type="subunit">
    <text evidence="2">Homotrimer.</text>
</comment>
<organism evidence="13 14">
    <name type="scientific">Noviherbaspirillum galbum</name>
    <dbReference type="NCBI Taxonomy" id="2709383"/>
    <lineage>
        <taxon>Bacteria</taxon>
        <taxon>Pseudomonadati</taxon>
        <taxon>Pseudomonadota</taxon>
        <taxon>Betaproteobacteria</taxon>
        <taxon>Burkholderiales</taxon>
        <taxon>Oxalobacteraceae</taxon>
        <taxon>Noviherbaspirillum</taxon>
    </lineage>
</organism>
<gene>
    <name evidence="13" type="ORF">G3574_17965</name>
</gene>
<keyword evidence="14" id="KW-1185">Reference proteome</keyword>
<dbReference type="PANTHER" id="PTHR34501">
    <property type="entry name" value="PROTEIN YDDL-RELATED"/>
    <property type="match status" value="1"/>
</dbReference>
<dbReference type="GO" id="GO:0046930">
    <property type="term" value="C:pore complex"/>
    <property type="evidence" value="ECO:0007669"/>
    <property type="project" value="UniProtKB-KW"/>
</dbReference>
<evidence type="ECO:0000256" key="6">
    <source>
        <dbReference type="ARBA" id="ARBA00022729"/>
    </source>
</evidence>
<dbReference type="AlphaFoldDB" id="A0A6B3SX00"/>
<keyword evidence="8" id="KW-0626">Porin</keyword>
<feature type="chain" id="PRO_5025422649" evidence="11">
    <location>
        <begin position="25"/>
        <end position="366"/>
    </location>
</feature>
<evidence type="ECO:0000256" key="4">
    <source>
        <dbReference type="ARBA" id="ARBA00022452"/>
    </source>
</evidence>
<dbReference type="InterPro" id="IPR050298">
    <property type="entry name" value="Gram-neg_bact_OMP"/>
</dbReference>
<evidence type="ECO:0000256" key="9">
    <source>
        <dbReference type="ARBA" id="ARBA00023136"/>
    </source>
</evidence>
<evidence type="ECO:0000259" key="12">
    <source>
        <dbReference type="Pfam" id="PF13609"/>
    </source>
</evidence>
<feature type="signal peptide" evidence="11">
    <location>
        <begin position="1"/>
        <end position="24"/>
    </location>
</feature>
<name>A0A6B3SX00_9BURK</name>
<keyword evidence="9" id="KW-0472">Membrane</keyword>
<accession>A0A6B3SX00</accession>